<evidence type="ECO:0008006" key="4">
    <source>
        <dbReference type="Google" id="ProtNLM"/>
    </source>
</evidence>
<evidence type="ECO:0000313" key="2">
    <source>
        <dbReference type="EMBL" id="KAK1770567.1"/>
    </source>
</evidence>
<keyword evidence="1" id="KW-0732">Signal</keyword>
<protein>
    <recommendedName>
        <fullName evidence="4">Secreted protein</fullName>
    </recommendedName>
</protein>
<dbReference type="RefSeq" id="XP_060286780.1">
    <property type="nucleotide sequence ID" value="XM_060427060.1"/>
</dbReference>
<sequence length="94" mass="10425">MHRILLRLTAWSLCATIRAKRPVQQVCCLACKLAVLYPIMSDFVLPDCRMRESALASKVGVNFLAPDAAGIGWEVWELRNPAVTAGHRSWSEAS</sequence>
<evidence type="ECO:0000256" key="1">
    <source>
        <dbReference type="SAM" id="SignalP"/>
    </source>
</evidence>
<dbReference type="GeneID" id="85310247"/>
<name>A0AAJ0C6T3_9PEZI</name>
<dbReference type="AlphaFoldDB" id="A0AAJ0C6T3"/>
<dbReference type="Proteomes" id="UP001244011">
    <property type="component" value="Unassembled WGS sequence"/>
</dbReference>
<dbReference type="EMBL" id="MU839000">
    <property type="protein sequence ID" value="KAK1770567.1"/>
    <property type="molecule type" value="Genomic_DNA"/>
</dbReference>
<organism evidence="2 3">
    <name type="scientific">Phialemonium atrogriseum</name>
    <dbReference type="NCBI Taxonomy" id="1093897"/>
    <lineage>
        <taxon>Eukaryota</taxon>
        <taxon>Fungi</taxon>
        <taxon>Dikarya</taxon>
        <taxon>Ascomycota</taxon>
        <taxon>Pezizomycotina</taxon>
        <taxon>Sordariomycetes</taxon>
        <taxon>Sordariomycetidae</taxon>
        <taxon>Cephalothecales</taxon>
        <taxon>Cephalothecaceae</taxon>
        <taxon>Phialemonium</taxon>
    </lineage>
</organism>
<keyword evidence="3" id="KW-1185">Reference proteome</keyword>
<proteinExistence type="predicted"/>
<feature type="signal peptide" evidence="1">
    <location>
        <begin position="1"/>
        <end position="19"/>
    </location>
</feature>
<accession>A0AAJ0C6T3</accession>
<feature type="chain" id="PRO_5042592267" description="Secreted protein" evidence="1">
    <location>
        <begin position="20"/>
        <end position="94"/>
    </location>
</feature>
<evidence type="ECO:0000313" key="3">
    <source>
        <dbReference type="Proteomes" id="UP001244011"/>
    </source>
</evidence>
<comment type="caution">
    <text evidence="2">The sequence shown here is derived from an EMBL/GenBank/DDBJ whole genome shotgun (WGS) entry which is preliminary data.</text>
</comment>
<reference evidence="2" key="1">
    <citation type="submission" date="2023-06" db="EMBL/GenBank/DDBJ databases">
        <title>Genome-scale phylogeny and comparative genomics of the fungal order Sordariales.</title>
        <authorList>
            <consortium name="Lawrence Berkeley National Laboratory"/>
            <person name="Hensen N."/>
            <person name="Bonometti L."/>
            <person name="Westerberg I."/>
            <person name="Brannstrom I.O."/>
            <person name="Guillou S."/>
            <person name="Cros-Aarteil S."/>
            <person name="Calhoun S."/>
            <person name="Haridas S."/>
            <person name="Kuo A."/>
            <person name="Mondo S."/>
            <person name="Pangilinan J."/>
            <person name="Riley R."/>
            <person name="Labutti K."/>
            <person name="Andreopoulos B."/>
            <person name="Lipzen A."/>
            <person name="Chen C."/>
            <person name="Yanf M."/>
            <person name="Daum C."/>
            <person name="Ng V."/>
            <person name="Clum A."/>
            <person name="Steindorff A."/>
            <person name="Ohm R."/>
            <person name="Martin F."/>
            <person name="Silar P."/>
            <person name="Natvig D."/>
            <person name="Lalanne C."/>
            <person name="Gautier V."/>
            <person name="Ament-Velasquez S.L."/>
            <person name="Kruys A."/>
            <person name="Hutchinson M.I."/>
            <person name="Powell A.J."/>
            <person name="Barry K."/>
            <person name="Miller A.N."/>
            <person name="Grigoriev I.V."/>
            <person name="Debuchy R."/>
            <person name="Gladieux P."/>
            <person name="Thoren M.H."/>
            <person name="Johannesson H."/>
        </authorList>
    </citation>
    <scope>NUCLEOTIDE SEQUENCE</scope>
    <source>
        <strain evidence="2">8032-3</strain>
    </source>
</reference>
<gene>
    <name evidence="2" type="ORF">QBC33DRAFT_528494</name>
</gene>